<accession>A0A1V1NQG1</accession>
<comment type="caution">
    <text evidence="1">The sequence shown here is derived from an EMBL/GenBank/DDBJ whole genome shotgun (WGS) entry which is preliminary data.</text>
</comment>
<dbReference type="GO" id="GO:0030246">
    <property type="term" value="F:carbohydrate binding"/>
    <property type="evidence" value="ECO:0007669"/>
    <property type="project" value="InterPro"/>
</dbReference>
<dbReference type="SUPFAM" id="SSF49384">
    <property type="entry name" value="Carbohydrate-binding domain"/>
    <property type="match status" value="1"/>
</dbReference>
<proteinExistence type="predicted"/>
<reference evidence="2" key="1">
    <citation type="submission" date="2012-11" db="EMBL/GenBank/DDBJ databases">
        <authorList>
            <person name="Lucero-Rivera Y.E."/>
            <person name="Tovar-Ramirez D."/>
        </authorList>
    </citation>
    <scope>NUCLEOTIDE SEQUENCE [LARGE SCALE GENOMIC DNA]</scope>
    <source>
        <strain evidence="2">Araruama</strain>
    </source>
</reference>
<evidence type="ECO:0000313" key="1">
    <source>
        <dbReference type="EMBL" id="ETR64814.1"/>
    </source>
</evidence>
<name>A0A1V1NQG1_9BACT</name>
<evidence type="ECO:0000313" key="2">
    <source>
        <dbReference type="Proteomes" id="UP000189670"/>
    </source>
</evidence>
<dbReference type="Proteomes" id="UP000189670">
    <property type="component" value="Unassembled WGS sequence"/>
</dbReference>
<dbReference type="Gene3D" id="2.60.40.680">
    <property type="match status" value="1"/>
</dbReference>
<feature type="non-terminal residue" evidence="1">
    <location>
        <position position="1"/>
    </location>
</feature>
<gene>
    <name evidence="1" type="ORF">OMM_15309</name>
</gene>
<dbReference type="EMBL" id="ATBP01003610">
    <property type="protein sequence ID" value="ETR64814.1"/>
    <property type="molecule type" value="Genomic_DNA"/>
</dbReference>
<dbReference type="AlphaFoldDB" id="A0A1V1NQG1"/>
<dbReference type="InterPro" id="IPR008965">
    <property type="entry name" value="CBM2/CBM3_carb-bd_dom_sf"/>
</dbReference>
<evidence type="ECO:0008006" key="3">
    <source>
        <dbReference type="Google" id="ProtNLM"/>
    </source>
</evidence>
<protein>
    <recommendedName>
        <fullName evidence="3">Cohesin domain-containing protein</fullName>
    </recommendedName>
</protein>
<sequence length="73" mass="8222">ESHIDSIATSKAGEEIYVAVVAQNVNNFDTYQVELTFDPSRLEMIEVFEEIPFIGIYNLLKKSGANDWFTGCC</sequence>
<organism evidence="1 2">
    <name type="scientific">Candidatus Magnetoglobus multicellularis str. Araruama</name>
    <dbReference type="NCBI Taxonomy" id="890399"/>
    <lineage>
        <taxon>Bacteria</taxon>
        <taxon>Pseudomonadati</taxon>
        <taxon>Thermodesulfobacteriota</taxon>
        <taxon>Desulfobacteria</taxon>
        <taxon>Desulfobacterales</taxon>
        <taxon>Desulfobacteraceae</taxon>
        <taxon>Candidatus Magnetoglobus</taxon>
    </lineage>
</organism>